<dbReference type="OrthoDB" id="2392413at2759"/>
<evidence type="ECO:0000313" key="2">
    <source>
        <dbReference type="Proteomes" id="UP000789706"/>
    </source>
</evidence>
<keyword evidence="2" id="KW-1185">Reference proteome</keyword>
<reference evidence="1" key="1">
    <citation type="submission" date="2021-06" db="EMBL/GenBank/DDBJ databases">
        <authorList>
            <person name="Kallberg Y."/>
            <person name="Tangrot J."/>
            <person name="Rosling A."/>
        </authorList>
    </citation>
    <scope>NUCLEOTIDE SEQUENCE</scope>
    <source>
        <strain evidence="1">AZ414A</strain>
    </source>
</reference>
<evidence type="ECO:0000313" key="1">
    <source>
        <dbReference type="EMBL" id="CAG8647787.1"/>
    </source>
</evidence>
<name>A0A9N9DUG5_9GLOM</name>
<proteinExistence type="predicted"/>
<protein>
    <submittedName>
        <fullName evidence="1">3066_t:CDS:1</fullName>
    </submittedName>
</protein>
<feature type="non-terminal residue" evidence="1">
    <location>
        <position position="172"/>
    </location>
</feature>
<dbReference type="Proteomes" id="UP000789706">
    <property type="component" value="Unassembled WGS sequence"/>
</dbReference>
<accession>A0A9N9DUG5</accession>
<dbReference type="AlphaFoldDB" id="A0A9N9DUG5"/>
<organism evidence="1 2">
    <name type="scientific">Diversispora eburnea</name>
    <dbReference type="NCBI Taxonomy" id="1213867"/>
    <lineage>
        <taxon>Eukaryota</taxon>
        <taxon>Fungi</taxon>
        <taxon>Fungi incertae sedis</taxon>
        <taxon>Mucoromycota</taxon>
        <taxon>Glomeromycotina</taxon>
        <taxon>Glomeromycetes</taxon>
        <taxon>Diversisporales</taxon>
        <taxon>Diversisporaceae</taxon>
        <taxon>Diversispora</taxon>
    </lineage>
</organism>
<gene>
    <name evidence="1" type="ORF">DEBURN_LOCUS11368</name>
</gene>
<comment type="caution">
    <text evidence="1">The sequence shown here is derived from an EMBL/GenBank/DDBJ whole genome shotgun (WGS) entry which is preliminary data.</text>
</comment>
<dbReference type="EMBL" id="CAJVPK010005947">
    <property type="protein sequence ID" value="CAG8647787.1"/>
    <property type="molecule type" value="Genomic_DNA"/>
</dbReference>
<sequence>TKSTAFDIPSIFSNLLINNEAWELIGPLMESVLPTYVTASESYPAVHAMLSGNLEAFSEAMFLRGALMDAGIAQAFKTKIGTEFTREQLQSVIANNLSGLDVAAVRSGIAKSTDAIWYGVEVGGETVTVSTETIVAESLAITAVEGAAAVETAVVGFTAEEAIGIIIAILLI</sequence>